<dbReference type="Proteomes" id="UP001549146">
    <property type="component" value="Unassembled WGS sequence"/>
</dbReference>
<feature type="region of interest" description="Disordered" evidence="4">
    <location>
        <begin position="407"/>
        <end position="428"/>
    </location>
</feature>
<evidence type="ECO:0000256" key="5">
    <source>
        <dbReference type="SAM" id="Phobius"/>
    </source>
</evidence>
<keyword evidence="3" id="KW-0804">Transcription</keyword>
<gene>
    <name evidence="7" type="ORF">ABID46_001560</name>
</gene>
<keyword evidence="5" id="KW-1133">Transmembrane helix</keyword>
<dbReference type="InterPro" id="IPR019734">
    <property type="entry name" value="TPR_rpt"/>
</dbReference>
<name>A0ABV2LTU6_9FLAO</name>
<proteinExistence type="predicted"/>
<keyword evidence="2" id="KW-0238">DNA-binding</keyword>
<evidence type="ECO:0000256" key="3">
    <source>
        <dbReference type="ARBA" id="ARBA00023163"/>
    </source>
</evidence>
<feature type="transmembrane region" description="Helical" evidence="5">
    <location>
        <begin position="364"/>
        <end position="384"/>
    </location>
</feature>
<dbReference type="Pfam" id="PF13181">
    <property type="entry name" value="TPR_8"/>
    <property type="match status" value="2"/>
</dbReference>
<reference evidence="7 8" key="1">
    <citation type="submission" date="2024-06" db="EMBL/GenBank/DDBJ databases">
        <title>Genomic Encyclopedia of Type Strains, Phase IV (KMG-IV): sequencing the most valuable type-strain genomes for metagenomic binning, comparative biology and taxonomic classification.</title>
        <authorList>
            <person name="Goeker M."/>
        </authorList>
    </citation>
    <scope>NUCLEOTIDE SEQUENCE [LARGE SCALE GENOMIC DNA]</scope>
    <source>
        <strain evidence="7 8">DSM 29388</strain>
    </source>
</reference>
<evidence type="ECO:0000256" key="1">
    <source>
        <dbReference type="ARBA" id="ARBA00023015"/>
    </source>
</evidence>
<dbReference type="SMART" id="SM00028">
    <property type="entry name" value="TPR"/>
    <property type="match status" value="3"/>
</dbReference>
<evidence type="ECO:0000259" key="6">
    <source>
        <dbReference type="PROSITE" id="PS01124"/>
    </source>
</evidence>
<dbReference type="InterPro" id="IPR018060">
    <property type="entry name" value="HTH_AraC"/>
</dbReference>
<feature type="domain" description="HTH araC/xylS-type" evidence="6">
    <location>
        <begin position="438"/>
        <end position="546"/>
    </location>
</feature>
<dbReference type="SUPFAM" id="SSF48452">
    <property type="entry name" value="TPR-like"/>
    <property type="match status" value="1"/>
</dbReference>
<evidence type="ECO:0000313" key="8">
    <source>
        <dbReference type="Proteomes" id="UP001549146"/>
    </source>
</evidence>
<dbReference type="PANTHER" id="PTHR43280:SF2">
    <property type="entry name" value="HTH-TYPE TRANSCRIPTIONAL REGULATOR EXSA"/>
    <property type="match status" value="1"/>
</dbReference>
<accession>A0ABV2LTU6</accession>
<evidence type="ECO:0000256" key="4">
    <source>
        <dbReference type="SAM" id="MobiDB-lite"/>
    </source>
</evidence>
<dbReference type="Gene3D" id="1.10.10.60">
    <property type="entry name" value="Homeodomain-like"/>
    <property type="match status" value="2"/>
</dbReference>
<dbReference type="Gene3D" id="1.25.40.10">
    <property type="entry name" value="Tetratricopeptide repeat domain"/>
    <property type="match status" value="2"/>
</dbReference>
<dbReference type="PROSITE" id="PS01124">
    <property type="entry name" value="HTH_ARAC_FAMILY_2"/>
    <property type="match status" value="1"/>
</dbReference>
<keyword evidence="1" id="KW-0805">Transcription regulation</keyword>
<organism evidence="7 8">
    <name type="scientific">Moheibacter stercoris</name>
    <dbReference type="NCBI Taxonomy" id="1628251"/>
    <lineage>
        <taxon>Bacteria</taxon>
        <taxon>Pseudomonadati</taxon>
        <taxon>Bacteroidota</taxon>
        <taxon>Flavobacteriia</taxon>
        <taxon>Flavobacteriales</taxon>
        <taxon>Weeksellaceae</taxon>
        <taxon>Moheibacter</taxon>
    </lineage>
</organism>
<dbReference type="SUPFAM" id="SSF46689">
    <property type="entry name" value="Homeodomain-like"/>
    <property type="match status" value="1"/>
</dbReference>
<comment type="caution">
    <text evidence="7">The sequence shown here is derived from an EMBL/GenBank/DDBJ whole genome shotgun (WGS) entry which is preliminary data.</text>
</comment>
<keyword evidence="8" id="KW-1185">Reference proteome</keyword>
<protein>
    <submittedName>
        <fullName evidence="7">AraC-like DNA-binding protein</fullName>
    </submittedName>
</protein>
<dbReference type="PANTHER" id="PTHR43280">
    <property type="entry name" value="ARAC-FAMILY TRANSCRIPTIONAL REGULATOR"/>
    <property type="match status" value="1"/>
</dbReference>
<dbReference type="InterPro" id="IPR009057">
    <property type="entry name" value="Homeodomain-like_sf"/>
</dbReference>
<dbReference type="Pfam" id="PF12833">
    <property type="entry name" value="HTH_18"/>
    <property type="match status" value="1"/>
</dbReference>
<keyword evidence="5" id="KW-0472">Membrane</keyword>
<dbReference type="EMBL" id="JBEPMO010000007">
    <property type="protein sequence ID" value="MET3731978.1"/>
    <property type="molecule type" value="Genomic_DNA"/>
</dbReference>
<dbReference type="SMART" id="SM00342">
    <property type="entry name" value="HTH_ARAC"/>
    <property type="match status" value="1"/>
</dbReference>
<dbReference type="RefSeq" id="WP_354508747.1">
    <property type="nucleotide sequence ID" value="NZ_JBEPMO010000007.1"/>
</dbReference>
<keyword evidence="5" id="KW-0812">Transmembrane</keyword>
<evidence type="ECO:0000313" key="7">
    <source>
        <dbReference type="EMBL" id="MET3731978.1"/>
    </source>
</evidence>
<evidence type="ECO:0000256" key="2">
    <source>
        <dbReference type="ARBA" id="ARBA00023125"/>
    </source>
</evidence>
<dbReference type="InterPro" id="IPR011990">
    <property type="entry name" value="TPR-like_helical_dom_sf"/>
</dbReference>
<sequence>MNLLDKIKSGLSSIPYMNLSLVFLFLLFHSMGIVGAQNSQMIEKINQELEEATQKAYASNPEKVIPQLERLQSDSEKIGYSQGVLKVGYSLAIIYFNSSDYEKVINLDTKYEEIGKSIKDYDNLSHIYRLKACAYSELGLLSQSQEEFKDALLYAHKIKPGDSRQYALSLIYSNLANFHLKSESPSDSIMNNIQKCIKEAEKIQDGASNTSSRKYSLISYSYIILGNEYAKKGNIELTKNYYLKALNIHHSKEVPLVERVVLLNQLAYFYYDKGDFNKSIQFAEEGLKFEKKSSVPQLRKDLFQVLSKAYLEVNKTEESKEFFQLFTSLNDSIASINKKAVDAALNQTISKQKELKNNNQSKQYIIYSLLGLVALVFGISFYFYRKKQKQVKRIKNALEQFQEKLRKEEEKQKNNSPKMAITDEKEDRQSIMPAEAEEKLLEKLQEFENRQLYLERKVSLSFVAAEIETNTKYLSYIIKKHKEKDFSEYINDLRIQYIVDKITHDPVYRQYKINALAEETGFSSHSKFTTVFKATIGVSPSEFIKYSHKNT</sequence>